<name>A0A9P1BIJ6_9DINO</name>
<comment type="caution">
    <text evidence="5">The sequence shown here is derived from an EMBL/GenBank/DDBJ whole genome shotgun (WGS) entry which is preliminary data.</text>
</comment>
<keyword evidence="1" id="KW-0479">Metal-binding</keyword>
<dbReference type="AlphaFoldDB" id="A0A9P1BIJ6"/>
<keyword evidence="2" id="KW-0106">Calcium</keyword>
<dbReference type="Pfam" id="PF00168">
    <property type="entry name" value="C2"/>
    <property type="match status" value="1"/>
</dbReference>
<dbReference type="SMART" id="SM00239">
    <property type="entry name" value="C2"/>
    <property type="match status" value="1"/>
</dbReference>
<reference evidence="5" key="1">
    <citation type="submission" date="2022-10" db="EMBL/GenBank/DDBJ databases">
        <authorList>
            <person name="Chen Y."/>
            <person name="Dougan E. K."/>
            <person name="Chan C."/>
            <person name="Rhodes N."/>
            <person name="Thang M."/>
        </authorList>
    </citation>
    <scope>NUCLEOTIDE SEQUENCE</scope>
</reference>
<evidence type="ECO:0000259" key="4">
    <source>
        <dbReference type="PROSITE" id="PS50004"/>
    </source>
</evidence>
<dbReference type="PANTHER" id="PTHR45911:SF4">
    <property type="entry name" value="MULTIPLE C2 AND TRANSMEMBRANE DOMAIN-CONTAINING PROTEIN"/>
    <property type="match status" value="1"/>
</dbReference>
<dbReference type="GO" id="GO:0005509">
    <property type="term" value="F:calcium ion binding"/>
    <property type="evidence" value="ECO:0007669"/>
    <property type="project" value="TreeGrafter"/>
</dbReference>
<dbReference type="EMBL" id="CAMXCT030000114">
    <property type="protein sequence ID" value="CAL4761368.1"/>
    <property type="molecule type" value="Genomic_DNA"/>
</dbReference>
<dbReference type="OrthoDB" id="270970at2759"/>
<dbReference type="Proteomes" id="UP001152797">
    <property type="component" value="Unassembled WGS sequence"/>
</dbReference>
<feature type="region of interest" description="Disordered" evidence="3">
    <location>
        <begin position="209"/>
        <end position="243"/>
    </location>
</feature>
<feature type="region of interest" description="Disordered" evidence="3">
    <location>
        <begin position="401"/>
        <end position="420"/>
    </location>
</feature>
<accession>A0A9P1BIJ6</accession>
<feature type="domain" description="C2" evidence="4">
    <location>
        <begin position="1"/>
        <end position="135"/>
    </location>
</feature>
<evidence type="ECO:0000313" key="8">
    <source>
        <dbReference type="Proteomes" id="UP001152797"/>
    </source>
</evidence>
<dbReference type="SUPFAM" id="SSF49562">
    <property type="entry name" value="C2 domain (Calcium/lipid-binding domain, CaLB)"/>
    <property type="match status" value="1"/>
</dbReference>
<protein>
    <submittedName>
        <fullName evidence="7">Tricalbin-3</fullName>
    </submittedName>
</protein>
<dbReference type="PANTHER" id="PTHR45911">
    <property type="entry name" value="C2 DOMAIN-CONTAINING PROTEIN"/>
    <property type="match status" value="1"/>
</dbReference>
<evidence type="ECO:0000256" key="2">
    <source>
        <dbReference type="ARBA" id="ARBA00022837"/>
    </source>
</evidence>
<sequence length="611" mass="68555">MICHGSNVFPQETLRVTICSARNLRDADWLPGSKGSDPFCEVIVDGKVIFKTEVVEAVRSRVGVEDVDRLGRQIQYNSSDPVWDATTELLVAATDVLEFKISDYDEIGKADLLGRVSISSARLLKGFDEEIKLEEAGKRREAFLKLKVEAKAIQTPAPSVEIPTKSSPDKEKLKSLRRESIQSGLTIREVRQLSVSELERWLEEERLRRQRRETRRDAERRGRSEHIEEEEGHWWTPGDNRECPKCGTEQPQTSKFCSECGAPWNWQPDVPAIPVPAQRRQRVLVPQVQSPLLADELVVASDELPELPADWADTLDSPGPAKYEAMPAASVAELWIDREGAELRGLQNEDTDRRMLQLLEGPYANLPKTAAPRVDPWQSRVASYGVEPEVAGEGQQSWWQKTGLAGPGAAPSGSSSGRSGRWAVSMAHTVTNSPVHFGIEAFRRFLRVETEPRLQWLAEEMMHVEMPEGMYPIDPLSVECRTLDSHSRCPNPPPALAFVQVSKITGCLDDDVELFFEHPYQEAFDYAAAAQMLAERSAQPVQLLEVAEAAWTQKYGQALTNWEEDLQLGGFIHRVSGHHSEKDPRSRLLREMQLGCFLLARVRVQLTADAA</sequence>
<reference evidence="6" key="2">
    <citation type="submission" date="2024-04" db="EMBL/GenBank/DDBJ databases">
        <authorList>
            <person name="Chen Y."/>
            <person name="Shah S."/>
            <person name="Dougan E. K."/>
            <person name="Thang M."/>
            <person name="Chan C."/>
        </authorList>
    </citation>
    <scope>NUCLEOTIDE SEQUENCE [LARGE SCALE GENOMIC DNA]</scope>
</reference>
<dbReference type="InterPro" id="IPR000008">
    <property type="entry name" value="C2_dom"/>
</dbReference>
<dbReference type="GO" id="GO:0016020">
    <property type="term" value="C:membrane"/>
    <property type="evidence" value="ECO:0007669"/>
    <property type="project" value="TreeGrafter"/>
</dbReference>
<feature type="compositionally biased region" description="Low complexity" evidence="3">
    <location>
        <begin position="407"/>
        <end position="420"/>
    </location>
</feature>
<evidence type="ECO:0000256" key="3">
    <source>
        <dbReference type="SAM" id="MobiDB-lite"/>
    </source>
</evidence>
<feature type="compositionally biased region" description="Basic and acidic residues" evidence="3">
    <location>
        <begin position="214"/>
        <end position="226"/>
    </location>
</feature>
<evidence type="ECO:0000313" key="6">
    <source>
        <dbReference type="EMBL" id="CAL1127431.1"/>
    </source>
</evidence>
<dbReference type="InterPro" id="IPR035892">
    <property type="entry name" value="C2_domain_sf"/>
</dbReference>
<organism evidence="5">
    <name type="scientific">Cladocopium goreaui</name>
    <dbReference type="NCBI Taxonomy" id="2562237"/>
    <lineage>
        <taxon>Eukaryota</taxon>
        <taxon>Sar</taxon>
        <taxon>Alveolata</taxon>
        <taxon>Dinophyceae</taxon>
        <taxon>Suessiales</taxon>
        <taxon>Symbiodiniaceae</taxon>
        <taxon>Cladocopium</taxon>
    </lineage>
</organism>
<dbReference type="EMBL" id="CAMXCT010000114">
    <property type="protein sequence ID" value="CAI3974056.1"/>
    <property type="molecule type" value="Genomic_DNA"/>
</dbReference>
<feature type="compositionally biased region" description="Basic and acidic residues" evidence="3">
    <location>
        <begin position="167"/>
        <end position="177"/>
    </location>
</feature>
<evidence type="ECO:0000313" key="7">
    <source>
        <dbReference type="EMBL" id="CAL4761368.1"/>
    </source>
</evidence>
<dbReference type="Gene3D" id="2.60.40.150">
    <property type="entry name" value="C2 domain"/>
    <property type="match status" value="1"/>
</dbReference>
<gene>
    <name evidence="5" type="ORF">C1SCF055_LOCUS2488</name>
</gene>
<dbReference type="EMBL" id="CAMXCT020000114">
    <property type="protein sequence ID" value="CAL1127431.1"/>
    <property type="molecule type" value="Genomic_DNA"/>
</dbReference>
<keyword evidence="8" id="KW-1185">Reference proteome</keyword>
<dbReference type="PROSITE" id="PS50004">
    <property type="entry name" value="C2"/>
    <property type="match status" value="1"/>
</dbReference>
<evidence type="ECO:0000256" key="1">
    <source>
        <dbReference type="ARBA" id="ARBA00022723"/>
    </source>
</evidence>
<dbReference type="CDD" id="cd00030">
    <property type="entry name" value="C2"/>
    <property type="match status" value="1"/>
</dbReference>
<evidence type="ECO:0000313" key="5">
    <source>
        <dbReference type="EMBL" id="CAI3974056.1"/>
    </source>
</evidence>
<feature type="region of interest" description="Disordered" evidence="3">
    <location>
        <begin position="158"/>
        <end position="177"/>
    </location>
</feature>
<proteinExistence type="predicted"/>